<evidence type="ECO:0008006" key="6">
    <source>
        <dbReference type="Google" id="ProtNLM"/>
    </source>
</evidence>
<evidence type="ECO:0000313" key="4">
    <source>
        <dbReference type="EMBL" id="MBB5219694.1"/>
    </source>
</evidence>
<feature type="chain" id="PRO_5032577815" description="Listeria/Bacterioides repeat-containing protein" evidence="3">
    <location>
        <begin position="22"/>
        <end position="512"/>
    </location>
</feature>
<name>A0A840SFM7_9SPIR</name>
<evidence type="ECO:0000256" key="2">
    <source>
        <dbReference type="SAM" id="MobiDB-lite"/>
    </source>
</evidence>
<comment type="subcellular location">
    <subcellularLocation>
        <location evidence="1">Cell envelope</location>
    </subcellularLocation>
</comment>
<accession>A0A840SFM7</accession>
<feature type="region of interest" description="Disordered" evidence="2">
    <location>
        <begin position="49"/>
        <end position="68"/>
    </location>
</feature>
<organism evidence="4 5">
    <name type="scientific">Treponema rectale</name>
    <dbReference type="NCBI Taxonomy" id="744512"/>
    <lineage>
        <taxon>Bacteria</taxon>
        <taxon>Pseudomonadati</taxon>
        <taxon>Spirochaetota</taxon>
        <taxon>Spirochaetia</taxon>
        <taxon>Spirochaetales</taxon>
        <taxon>Treponemataceae</taxon>
        <taxon>Treponema</taxon>
    </lineage>
</organism>
<dbReference type="AlphaFoldDB" id="A0A840SFM7"/>
<feature type="signal peptide" evidence="3">
    <location>
        <begin position="1"/>
        <end position="21"/>
    </location>
</feature>
<reference evidence="4 5" key="1">
    <citation type="submission" date="2020-08" db="EMBL/GenBank/DDBJ databases">
        <title>Genomic Encyclopedia of Type Strains, Phase IV (KMG-IV): sequencing the most valuable type-strain genomes for metagenomic binning, comparative biology and taxonomic classification.</title>
        <authorList>
            <person name="Goeker M."/>
        </authorList>
    </citation>
    <scope>NUCLEOTIDE SEQUENCE [LARGE SCALE GENOMIC DNA]</scope>
    <source>
        <strain evidence="4 5">DSM 103679</strain>
    </source>
</reference>
<feature type="region of interest" description="Disordered" evidence="2">
    <location>
        <begin position="211"/>
        <end position="233"/>
    </location>
</feature>
<dbReference type="Gene3D" id="2.60.40.4270">
    <property type="entry name" value="Listeria-Bacteroides repeat domain"/>
    <property type="match status" value="3"/>
</dbReference>
<dbReference type="InterPro" id="IPR013378">
    <property type="entry name" value="InlB-like_B-rpt"/>
</dbReference>
<gene>
    <name evidence="4" type="ORF">HNP77_002076</name>
</gene>
<dbReference type="PROSITE" id="PS51257">
    <property type="entry name" value="PROKAR_LIPOPROTEIN"/>
    <property type="match status" value="1"/>
</dbReference>
<dbReference type="GO" id="GO:0030313">
    <property type="term" value="C:cell envelope"/>
    <property type="evidence" value="ECO:0007669"/>
    <property type="project" value="UniProtKB-SubCell"/>
</dbReference>
<evidence type="ECO:0000313" key="5">
    <source>
        <dbReference type="Proteomes" id="UP000578697"/>
    </source>
</evidence>
<dbReference type="RefSeq" id="WP_184653108.1">
    <property type="nucleotide sequence ID" value="NZ_JACHFR010000003.1"/>
</dbReference>
<protein>
    <recommendedName>
        <fullName evidence="6">Listeria/Bacterioides repeat-containing protein</fullName>
    </recommendedName>
</protein>
<evidence type="ECO:0000256" key="1">
    <source>
        <dbReference type="ARBA" id="ARBA00004196"/>
    </source>
</evidence>
<sequence>MKKLARYLLLLAAMGLGFAFASCKADDDDDTSQPPVYYTVSFNSNGGTEVKSQKVESGKKATKPANPTKQAVATETYAFENWYTSTDNGTTLSDTAFDFNTPITKDITLYAKWAVNAVTHTVTFDTKGGSTSPAEQTIVHGKKVTKPADPTKQATETETYTFENWYTSEDEGTTLSDTAFDFDTAITKDITLYAKWATNVVTHTVTFDSKNGSTAETKTVNHGNKVERPADPTKEGSAFKGWFVGDTEFDFTTPITGTLEITAKWFAGTKKPDAQKAVGDIVFADGSATPYTSGLTLTDEQKENSIAIIYKADVSKAYGVGILQNKDGLLLYNRLSKIVIKAGMGEQYEVESIMCDFDSKTETFTGDTDGSDNLAEIKAFLEENDKTEDDTDDLTHYPAFEFAINYKDKEGSHVKNTDFEDGWYLPSLAELYDIWTQKSTVNEACKLCTGKSLEDDAMAVDDTYEAAYLSSTPSSINNGQYIIFKEDNMKDALLPLYVCNYPGNVCCIRVFN</sequence>
<dbReference type="EMBL" id="JACHFR010000003">
    <property type="protein sequence ID" value="MBB5219694.1"/>
    <property type="molecule type" value="Genomic_DNA"/>
</dbReference>
<dbReference type="Pfam" id="PF09479">
    <property type="entry name" value="Flg_new"/>
    <property type="match status" value="3"/>
</dbReference>
<dbReference type="InterPro" id="IPR042229">
    <property type="entry name" value="Listeria/Bacterioides_rpt_sf"/>
</dbReference>
<keyword evidence="5" id="KW-1185">Reference proteome</keyword>
<feature type="compositionally biased region" description="Basic and acidic residues" evidence="2">
    <location>
        <begin position="224"/>
        <end position="233"/>
    </location>
</feature>
<comment type="caution">
    <text evidence="4">The sequence shown here is derived from an EMBL/GenBank/DDBJ whole genome shotgun (WGS) entry which is preliminary data.</text>
</comment>
<keyword evidence="3" id="KW-0732">Signal</keyword>
<proteinExistence type="predicted"/>
<dbReference type="Proteomes" id="UP000578697">
    <property type="component" value="Unassembled WGS sequence"/>
</dbReference>
<evidence type="ECO:0000256" key="3">
    <source>
        <dbReference type="SAM" id="SignalP"/>
    </source>
</evidence>
<feature type="compositionally biased region" description="Polar residues" evidence="2">
    <location>
        <begin position="211"/>
        <end position="222"/>
    </location>
</feature>